<evidence type="ECO:0000256" key="4">
    <source>
        <dbReference type="ARBA" id="ARBA00022723"/>
    </source>
</evidence>
<dbReference type="Gene3D" id="3.40.50.1220">
    <property type="entry name" value="TPP-binding domain"/>
    <property type="match status" value="1"/>
</dbReference>
<dbReference type="PANTHER" id="PTHR46481">
    <property type="entry name" value="ZINC FINGER BED DOMAIN-CONTAINING PROTEIN 4"/>
    <property type="match status" value="1"/>
</dbReference>
<keyword evidence="7" id="KW-0520">NAD</keyword>
<dbReference type="InterPro" id="IPR008906">
    <property type="entry name" value="HATC_C_dom"/>
</dbReference>
<dbReference type="Proteomes" id="UP001163105">
    <property type="component" value="Unassembled WGS sequence"/>
</dbReference>
<protein>
    <recommendedName>
        <fullName evidence="10">Deacetylase sirtuin-type domain-containing protein</fullName>
    </recommendedName>
</protein>
<evidence type="ECO:0000256" key="1">
    <source>
        <dbReference type="ARBA" id="ARBA00004123"/>
    </source>
</evidence>
<dbReference type="SUPFAM" id="SSF53098">
    <property type="entry name" value="Ribonuclease H-like"/>
    <property type="match status" value="1"/>
</dbReference>
<dbReference type="InterPro" id="IPR012337">
    <property type="entry name" value="RNaseH-like_sf"/>
</dbReference>
<feature type="domain" description="Deacetylase sirtuin-type" evidence="10">
    <location>
        <begin position="688"/>
        <end position="978"/>
    </location>
</feature>
<keyword evidence="3" id="KW-0808">Transferase</keyword>
<keyword evidence="8" id="KW-0539">Nucleus</keyword>
<feature type="binding site" evidence="9">
    <location>
        <position position="862"/>
    </location>
    <ligand>
        <name>Zn(2+)</name>
        <dbReference type="ChEBI" id="CHEBI:29105"/>
    </ligand>
</feature>
<evidence type="ECO:0000256" key="8">
    <source>
        <dbReference type="ARBA" id="ARBA00023242"/>
    </source>
</evidence>
<dbReference type="AlphaFoldDB" id="A0AB34FBX7"/>
<comment type="caution">
    <text evidence="11">The sequence shown here is derived from an EMBL/GenBank/DDBJ whole genome shotgun (WGS) entry which is preliminary data.</text>
</comment>
<dbReference type="GO" id="GO:0016740">
    <property type="term" value="F:transferase activity"/>
    <property type="evidence" value="ECO:0007669"/>
    <property type="project" value="UniProtKB-KW"/>
</dbReference>
<dbReference type="PANTHER" id="PTHR46481:SF10">
    <property type="entry name" value="ZINC FINGER BED DOMAIN-CONTAINING PROTEIN 39"/>
    <property type="match status" value="1"/>
</dbReference>
<evidence type="ECO:0000256" key="2">
    <source>
        <dbReference type="ARBA" id="ARBA00006924"/>
    </source>
</evidence>
<dbReference type="GO" id="GO:0046983">
    <property type="term" value="F:protein dimerization activity"/>
    <property type="evidence" value="ECO:0007669"/>
    <property type="project" value="InterPro"/>
</dbReference>
<evidence type="ECO:0000256" key="5">
    <source>
        <dbReference type="ARBA" id="ARBA00022771"/>
    </source>
</evidence>
<keyword evidence="12" id="KW-1185">Reference proteome</keyword>
<feature type="binding site" evidence="9">
    <location>
        <position position="813"/>
    </location>
    <ligand>
        <name>Zn(2+)</name>
        <dbReference type="ChEBI" id="CHEBI:29105"/>
    </ligand>
</feature>
<dbReference type="GO" id="GO:0005634">
    <property type="term" value="C:nucleus"/>
    <property type="evidence" value="ECO:0007669"/>
    <property type="project" value="UniProtKB-SubCell"/>
</dbReference>
<dbReference type="InterPro" id="IPR052035">
    <property type="entry name" value="ZnF_BED_domain_contain"/>
</dbReference>
<keyword evidence="6 9" id="KW-0862">Zinc</keyword>
<dbReference type="GO" id="GO:0008270">
    <property type="term" value="F:zinc ion binding"/>
    <property type="evidence" value="ECO:0007669"/>
    <property type="project" value="UniProtKB-KW"/>
</dbReference>
<evidence type="ECO:0000313" key="11">
    <source>
        <dbReference type="EMBL" id="KAJ6436112.1"/>
    </source>
</evidence>
<reference evidence="11" key="1">
    <citation type="submission" date="2023-01" db="EMBL/GenBank/DDBJ databases">
        <title>The growth and conidiation of Purpureocillium lavendulum are regulated by nitrogen source and histone H3K14 acetylation.</title>
        <authorList>
            <person name="Tang P."/>
            <person name="Han J."/>
            <person name="Zhang C."/>
            <person name="Tang P."/>
            <person name="Qi F."/>
            <person name="Zhang K."/>
            <person name="Liang L."/>
        </authorList>
    </citation>
    <scope>NUCLEOTIDE SEQUENCE</scope>
    <source>
        <strain evidence="11">YMF1.00683</strain>
    </source>
</reference>
<dbReference type="PROSITE" id="PS50305">
    <property type="entry name" value="SIRTUIN"/>
    <property type="match status" value="1"/>
</dbReference>
<evidence type="ECO:0000256" key="6">
    <source>
        <dbReference type="ARBA" id="ARBA00022833"/>
    </source>
</evidence>
<dbReference type="InterPro" id="IPR029035">
    <property type="entry name" value="DHS-like_NAD/FAD-binding_dom"/>
</dbReference>
<name>A0AB34FBX7_9HYPO</name>
<dbReference type="InterPro" id="IPR026590">
    <property type="entry name" value="Ssirtuin_cat_dom"/>
</dbReference>
<keyword evidence="5" id="KW-0863">Zinc-finger</keyword>
<dbReference type="Gene3D" id="3.30.1600.10">
    <property type="entry name" value="SIR2/SIRT2 'Small Domain"/>
    <property type="match status" value="1"/>
</dbReference>
<accession>A0AB34FBX7</accession>
<dbReference type="SUPFAM" id="SSF52467">
    <property type="entry name" value="DHS-like NAD/FAD-binding domain"/>
    <property type="match status" value="1"/>
</dbReference>
<dbReference type="Pfam" id="PF02146">
    <property type="entry name" value="SIR2"/>
    <property type="match status" value="1"/>
</dbReference>
<evidence type="ECO:0000259" key="10">
    <source>
        <dbReference type="PROSITE" id="PS50305"/>
    </source>
</evidence>
<gene>
    <name evidence="11" type="ORF">O9K51_11337</name>
</gene>
<feature type="binding site" evidence="9">
    <location>
        <position position="808"/>
    </location>
    <ligand>
        <name>Zn(2+)</name>
        <dbReference type="ChEBI" id="CHEBI:29105"/>
    </ligand>
</feature>
<sequence length="978" mass="111098">MKAITQQNSSYVGCFGPLMQAYGRQIEDLMRLHVTHISKLEFLCAFRAAFFSSMTEKNIQGGFAGAGLVPYDPQRVLSKLDVRLRTPTPPATSVEIQLPWVSKTPQNAYEASSQSKHIKTRISTHQNSSPTSMLAAVDKFEKGATTTMHQVALLRAEVSALRKDLLDQKGLDEQIKMEEHPTYSTTVSTTFRHHLFKVHGIELDAHDHPVKKQRDRLMQDSFAKAGEVSAAKELMRQEDTLRAAVNRKAALEALVQLVTVRNLSYNCSSWPEVHALIGAVNYTAEGIISLSHGSIQKLVSNSYCVHKDILRRRLQSSPSKLHLSADVWTAPNHKAFLGTCVKFVDPECKETLQALLALSELPGLDGPDYNIWNKIGFYTGDNHGSNDKLCRLLGEHLQARGINWEPRKQRIRCHGHVINLAVQAFLFMDSKEAARAALEQIEGDDEIAFGADFAQRVKAQRALGWRRLGPLSKVHNISVHMRENDYRWNLFKKRAGRSLGLDNDTRWNSWFLLLDVALNLQEHVEWYQRRYYENLQDDYLAPNEWSILRETRAFLQPFWKITQLTEGRYATLDRTLFTMDVLHRHYTQAFQKHHDNHALRSCIAASWAVFDKYYQLTDESPAYVLDGVAKYWEDYYQTLPITTTTPELRDKLQPPDEYELLARELDVVRLAMNELDEYKSFVTQTPVAIDCSPLTWWLREEQQQRYPRLSKMAVDILSAPAILGGYWRSYRIANLTTKRAFEMDPGVVWLYFGYKRHICLQADPNAAHWALAALARANESFLCITQNVDSHPPEQLCSLYGSMFDIKCSKDGCGWLQRNNYDDPFCPALSPASEDCPPGENLRLLDPYHRVKNIPEADLPKCPKCTAGIQRPAVVWYGEDLDKTVLEGVDDWMNKGNVDLMFVIGTSAATWPAASFIMKAKRLGARLVVIKPDAETQAELQKLEPGDFAFGRDVAECLPGLLEPVIGAFHGNGELRKE</sequence>
<dbReference type="GO" id="GO:0070403">
    <property type="term" value="F:NAD+ binding"/>
    <property type="evidence" value="ECO:0007669"/>
    <property type="project" value="InterPro"/>
</dbReference>
<organism evidence="11 12">
    <name type="scientific">Purpureocillium lavendulum</name>
    <dbReference type="NCBI Taxonomy" id="1247861"/>
    <lineage>
        <taxon>Eukaryota</taxon>
        <taxon>Fungi</taxon>
        <taxon>Dikarya</taxon>
        <taxon>Ascomycota</taxon>
        <taxon>Pezizomycotina</taxon>
        <taxon>Sordariomycetes</taxon>
        <taxon>Hypocreomycetidae</taxon>
        <taxon>Hypocreales</taxon>
        <taxon>Ophiocordycipitaceae</taxon>
        <taxon>Purpureocillium</taxon>
    </lineage>
</organism>
<evidence type="ECO:0000256" key="3">
    <source>
        <dbReference type="ARBA" id="ARBA00022679"/>
    </source>
</evidence>
<comment type="subcellular location">
    <subcellularLocation>
        <location evidence="1">Nucleus</location>
    </subcellularLocation>
</comment>
<evidence type="ECO:0000256" key="7">
    <source>
        <dbReference type="ARBA" id="ARBA00023027"/>
    </source>
</evidence>
<comment type="caution">
    <text evidence="9">Lacks conserved residue(s) required for the propagation of feature annotation.</text>
</comment>
<dbReference type="EMBL" id="JAQHRD010000030">
    <property type="protein sequence ID" value="KAJ6436112.1"/>
    <property type="molecule type" value="Genomic_DNA"/>
</dbReference>
<proteinExistence type="inferred from homology"/>
<dbReference type="InterPro" id="IPR026591">
    <property type="entry name" value="Sirtuin_cat_small_dom_sf"/>
</dbReference>
<feature type="binding site" evidence="9">
    <location>
        <position position="865"/>
    </location>
    <ligand>
        <name>Zn(2+)</name>
        <dbReference type="ChEBI" id="CHEBI:29105"/>
    </ligand>
</feature>
<comment type="similarity">
    <text evidence="2">Belongs to the sirtuin family. Class I subfamily.</text>
</comment>
<evidence type="ECO:0000313" key="12">
    <source>
        <dbReference type="Proteomes" id="UP001163105"/>
    </source>
</evidence>
<dbReference type="InterPro" id="IPR003000">
    <property type="entry name" value="Sirtuin"/>
</dbReference>
<keyword evidence="4 9" id="KW-0479">Metal-binding</keyword>
<dbReference type="Pfam" id="PF05699">
    <property type="entry name" value="Dimer_Tnp_hAT"/>
    <property type="match status" value="1"/>
</dbReference>
<evidence type="ECO:0000256" key="9">
    <source>
        <dbReference type="PROSITE-ProRule" id="PRU00236"/>
    </source>
</evidence>